<reference evidence="1 2" key="1">
    <citation type="submission" date="2023-07" db="EMBL/GenBank/DDBJ databases">
        <title>Sorghum-associated microbial communities from plants grown in Nebraska, USA.</title>
        <authorList>
            <person name="Schachtman D."/>
        </authorList>
    </citation>
    <scope>NUCLEOTIDE SEQUENCE [LARGE SCALE GENOMIC DNA]</scope>
    <source>
        <strain evidence="1 2">4099</strain>
    </source>
</reference>
<evidence type="ECO:0000313" key="2">
    <source>
        <dbReference type="Proteomes" id="UP001256588"/>
    </source>
</evidence>
<organism evidence="1 2">
    <name type="scientific">Luteimonas terrae</name>
    <dbReference type="NCBI Taxonomy" id="1530191"/>
    <lineage>
        <taxon>Bacteria</taxon>
        <taxon>Pseudomonadati</taxon>
        <taxon>Pseudomonadota</taxon>
        <taxon>Gammaproteobacteria</taxon>
        <taxon>Lysobacterales</taxon>
        <taxon>Lysobacteraceae</taxon>
        <taxon>Luteimonas</taxon>
    </lineage>
</organism>
<name>A0ABU1XXU0_9GAMM</name>
<proteinExistence type="predicted"/>
<evidence type="ECO:0000313" key="1">
    <source>
        <dbReference type="EMBL" id="MDR7193576.1"/>
    </source>
</evidence>
<dbReference type="EMBL" id="JAVDWO010000008">
    <property type="protein sequence ID" value="MDR7193576.1"/>
    <property type="molecule type" value="Genomic_DNA"/>
</dbReference>
<dbReference type="Proteomes" id="UP001256588">
    <property type="component" value="Unassembled WGS sequence"/>
</dbReference>
<comment type="caution">
    <text evidence="1">The sequence shown here is derived from an EMBL/GenBank/DDBJ whole genome shotgun (WGS) entry which is preliminary data.</text>
</comment>
<sequence>MVREPLFERHVASVPTVDEEATMHDLQIELRREPGSLLHAHVRGAGTFANTLRYWHAIAEAVEAQPAQLLLLVDELARSALTKAEWVRVVHDVGPRLGRLRIAHVKPHGLDTVEYCVLSAMGEGLDARVFDDARMASLWLRYGPVED</sequence>
<gene>
    <name evidence="1" type="ORF">J2W68_002313</name>
</gene>
<keyword evidence="2" id="KW-1185">Reference proteome</keyword>
<accession>A0ABU1XXU0</accession>
<protein>
    <recommendedName>
        <fullName evidence="3">STAS/SEC14 domain-containing protein</fullName>
    </recommendedName>
</protein>
<evidence type="ECO:0008006" key="3">
    <source>
        <dbReference type="Google" id="ProtNLM"/>
    </source>
</evidence>
<dbReference type="RefSeq" id="WP_310235949.1">
    <property type="nucleotide sequence ID" value="NZ_JAVDWO010000008.1"/>
</dbReference>